<comment type="caution">
    <text evidence="3">The sequence shown here is derived from an EMBL/GenBank/DDBJ whole genome shotgun (WGS) entry which is preliminary data.</text>
</comment>
<accession>A0ABT5HN47</accession>
<dbReference type="RefSeq" id="WP_272745989.1">
    <property type="nucleotide sequence ID" value="NZ_JAQQKV010000004.1"/>
</dbReference>
<keyword evidence="4" id="KW-1185">Reference proteome</keyword>
<dbReference type="Proteomes" id="UP001218579">
    <property type="component" value="Unassembled WGS sequence"/>
</dbReference>
<feature type="compositionally biased region" description="Basic residues" evidence="1">
    <location>
        <begin position="290"/>
        <end position="299"/>
    </location>
</feature>
<protein>
    <submittedName>
        <fullName evidence="3">Uncharacterized protein</fullName>
    </submittedName>
</protein>
<feature type="compositionally biased region" description="Low complexity" evidence="1">
    <location>
        <begin position="244"/>
        <end position="267"/>
    </location>
</feature>
<sequence length="299" mass="32667">MRYDSFTPAEDPNDFAYETVSYDLSLLFLAIVIALILAFLLWAAYAKGKSDTRKALRHQRLRSANNIYEAIKRAIDKVVVSTSGETYDAAKYLLSVIDERLGKTLSVCGELKKQIEPIKKAVEGKTEVKKGKDGEAGTILVPVNLNFGGTTPGTPPVGIVSPAQVYTGKESGHLHYTEHWAAIRVSVDQLEGFWRNKPGVIKMITEAQEELLYSEDLKPEIDLFGVSLDGSARPRRRRNPFKNSPEGDGPHSGSHSGGHHPAPTYAVAPPPAAEAARRAAPEPDPTPPPPKKRRRPGLA</sequence>
<organism evidence="3 4">
    <name type="scientific">Asticcacaulis machinosus</name>
    <dbReference type="NCBI Taxonomy" id="2984211"/>
    <lineage>
        <taxon>Bacteria</taxon>
        <taxon>Pseudomonadati</taxon>
        <taxon>Pseudomonadota</taxon>
        <taxon>Alphaproteobacteria</taxon>
        <taxon>Caulobacterales</taxon>
        <taxon>Caulobacteraceae</taxon>
        <taxon>Asticcacaulis</taxon>
    </lineage>
</organism>
<evidence type="ECO:0000313" key="4">
    <source>
        <dbReference type="Proteomes" id="UP001218579"/>
    </source>
</evidence>
<keyword evidence="2" id="KW-0472">Membrane</keyword>
<evidence type="ECO:0000256" key="1">
    <source>
        <dbReference type="SAM" id="MobiDB-lite"/>
    </source>
</evidence>
<feature type="region of interest" description="Disordered" evidence="1">
    <location>
        <begin position="228"/>
        <end position="299"/>
    </location>
</feature>
<feature type="transmembrane region" description="Helical" evidence="2">
    <location>
        <begin position="24"/>
        <end position="45"/>
    </location>
</feature>
<evidence type="ECO:0000256" key="2">
    <source>
        <dbReference type="SAM" id="Phobius"/>
    </source>
</evidence>
<name>A0ABT5HN47_9CAUL</name>
<proteinExistence type="predicted"/>
<keyword evidence="2" id="KW-0812">Transmembrane</keyword>
<keyword evidence="2" id="KW-1133">Transmembrane helix</keyword>
<reference evidence="3 4" key="1">
    <citation type="submission" date="2023-01" db="EMBL/GenBank/DDBJ databases">
        <title>Novel species of the genus Asticcacaulis isolated from rivers.</title>
        <authorList>
            <person name="Lu H."/>
        </authorList>
    </citation>
    <scope>NUCLEOTIDE SEQUENCE [LARGE SCALE GENOMIC DNA]</scope>
    <source>
        <strain evidence="3 4">LKC15W</strain>
    </source>
</reference>
<dbReference type="EMBL" id="JAQQKV010000004">
    <property type="protein sequence ID" value="MDC7677671.1"/>
    <property type="molecule type" value="Genomic_DNA"/>
</dbReference>
<gene>
    <name evidence="3" type="ORF">PQU98_16125</name>
</gene>
<evidence type="ECO:0000313" key="3">
    <source>
        <dbReference type="EMBL" id="MDC7677671.1"/>
    </source>
</evidence>